<keyword evidence="5" id="KW-1185">Reference proteome</keyword>
<evidence type="ECO:0000256" key="1">
    <source>
        <dbReference type="NCBIfam" id="TIGR02228"/>
    </source>
</evidence>
<dbReference type="NCBIfam" id="TIGR02228">
    <property type="entry name" value="sigpep_I_arch"/>
    <property type="match status" value="1"/>
</dbReference>
<evidence type="ECO:0000313" key="4">
    <source>
        <dbReference type="EMBL" id="GAA4162661.1"/>
    </source>
</evidence>
<keyword evidence="2" id="KW-0472">Membrane</keyword>
<dbReference type="Pfam" id="PF10502">
    <property type="entry name" value="Peptidase_S26"/>
    <property type="match status" value="1"/>
</dbReference>
<organism evidence="4 5">
    <name type="scientific">Gryllotalpicola daejeonensis</name>
    <dbReference type="NCBI Taxonomy" id="993087"/>
    <lineage>
        <taxon>Bacteria</taxon>
        <taxon>Bacillati</taxon>
        <taxon>Actinomycetota</taxon>
        <taxon>Actinomycetes</taxon>
        <taxon>Micrococcales</taxon>
        <taxon>Microbacteriaceae</taxon>
        <taxon>Gryllotalpicola</taxon>
    </lineage>
</organism>
<accession>A0ABP7ZL85</accession>
<reference evidence="4" key="1">
    <citation type="journal article" date="2014" name="Int. J. Syst. Evol. Microbiol.">
        <title>Complete genome of a new Firmicutes species belonging to the dominant human colonic microbiota ('Ruminococcus bicirculans') reveals two chromosomes and a selective capacity to utilize plant glucans.</title>
        <authorList>
            <consortium name="NISC Comparative Sequencing Program"/>
            <person name="Wegmann U."/>
            <person name="Louis P."/>
            <person name="Goesmann A."/>
            <person name="Henrissat B."/>
            <person name="Duncan S.H."/>
            <person name="Flint H.J."/>
        </authorList>
    </citation>
    <scope>NUCLEOTIDE SEQUENCE</scope>
    <source>
        <strain evidence="4">JCM 17590</strain>
    </source>
</reference>
<dbReference type="RefSeq" id="WP_425555013.1">
    <property type="nucleotide sequence ID" value="NZ_BAABBV010000001.1"/>
</dbReference>
<protein>
    <recommendedName>
        <fullName evidence="1">Signal peptidase I</fullName>
        <ecNumber evidence="1">3.4.21.89</ecNumber>
    </recommendedName>
</protein>
<keyword evidence="2" id="KW-1133">Transmembrane helix</keyword>
<feature type="transmembrane region" description="Helical" evidence="2">
    <location>
        <begin position="36"/>
        <end position="59"/>
    </location>
</feature>
<proteinExistence type="predicted"/>
<comment type="caution">
    <text evidence="4">The sequence shown here is derived from an EMBL/GenBank/DDBJ whole genome shotgun (WGS) entry which is preliminary data.</text>
</comment>
<dbReference type="CDD" id="cd06462">
    <property type="entry name" value="Peptidase_S24_S26"/>
    <property type="match status" value="1"/>
</dbReference>
<gene>
    <name evidence="4" type="ORF">GCM10022286_21890</name>
</gene>
<dbReference type="EC" id="3.4.21.89" evidence="1"/>
<evidence type="ECO:0000259" key="3">
    <source>
        <dbReference type="Pfam" id="PF10502"/>
    </source>
</evidence>
<dbReference type="Proteomes" id="UP001415169">
    <property type="component" value="Unassembled WGS sequence"/>
</dbReference>
<reference evidence="4" key="2">
    <citation type="submission" date="2023-12" db="EMBL/GenBank/DDBJ databases">
        <authorList>
            <person name="Sun Q."/>
            <person name="Inoue M."/>
        </authorList>
    </citation>
    <scope>NUCLEOTIDE SEQUENCE</scope>
    <source>
        <strain evidence="4">JCM 17590</strain>
    </source>
</reference>
<dbReference type="EMBL" id="BAABBV010000001">
    <property type="protein sequence ID" value="GAA4162661.1"/>
    <property type="molecule type" value="Genomic_DNA"/>
</dbReference>
<feature type="transmembrane region" description="Helical" evidence="2">
    <location>
        <begin position="158"/>
        <end position="176"/>
    </location>
</feature>
<evidence type="ECO:0000256" key="2">
    <source>
        <dbReference type="SAM" id="Phobius"/>
    </source>
</evidence>
<dbReference type="InterPro" id="IPR001733">
    <property type="entry name" value="Peptidase_S26B"/>
</dbReference>
<sequence length="181" mass="18903">MTVTDTAPEPTASAGRPSAGARASRIIRTVLLDVTAAAGAVCIVLVVLALVFHLSLIMFRTGSMSPTIPTGSLAMVHHIPAEQAHVGDVVTVERPGELPITHRLVSSKPDAAGGYDLVLKGDANAAADPVPYHVTTVGRVVWHAPGLARVIVWFSNPFVLGGLAMAVAALVAWVLWPRQDP</sequence>
<evidence type="ECO:0000313" key="5">
    <source>
        <dbReference type="Proteomes" id="UP001415169"/>
    </source>
</evidence>
<dbReference type="InterPro" id="IPR019533">
    <property type="entry name" value="Peptidase_S26"/>
</dbReference>
<keyword evidence="2" id="KW-0812">Transmembrane</keyword>
<feature type="domain" description="Peptidase S26" evidence="3">
    <location>
        <begin position="39"/>
        <end position="104"/>
    </location>
</feature>
<name>A0ABP7ZL85_9MICO</name>